<name>G4TKM1_SERID</name>
<accession>G4TKM1</accession>
<comment type="caution">
    <text evidence="1">The sequence shown here is derived from an EMBL/GenBank/DDBJ whole genome shotgun (WGS) entry which is preliminary data.</text>
</comment>
<sequence length="207" mass="22312">MEKTHLRRHGAAEEIIGDPMERTPCGRIFVQSSGSYSGYVQGTRDDSGRYFVSPDLDSALKVKFQDQTIILDHEFQNGFPRLGATFGLVVDSAVGQDNMAGNSFNYAYISATGELHKAGDPATTDSSSFNTAFGTNQHVESAIFTLGDNGEILASWTNTNGQTLPVQFAMSLNRQLVISANSGAYSARFGGESAPSARLFCRANDHP</sequence>
<gene>
    <name evidence="1" type="ORF">PIIN_05799</name>
</gene>
<organism evidence="1 2">
    <name type="scientific">Serendipita indica (strain DSM 11827)</name>
    <name type="common">Root endophyte fungus</name>
    <name type="synonym">Piriformospora indica</name>
    <dbReference type="NCBI Taxonomy" id="1109443"/>
    <lineage>
        <taxon>Eukaryota</taxon>
        <taxon>Fungi</taxon>
        <taxon>Dikarya</taxon>
        <taxon>Basidiomycota</taxon>
        <taxon>Agaricomycotina</taxon>
        <taxon>Agaricomycetes</taxon>
        <taxon>Sebacinales</taxon>
        <taxon>Serendipitaceae</taxon>
        <taxon>Serendipita</taxon>
    </lineage>
</organism>
<dbReference type="InParanoid" id="G4TKM1"/>
<dbReference type="EMBL" id="CAFZ01000138">
    <property type="protein sequence ID" value="CCA71864.1"/>
    <property type="molecule type" value="Genomic_DNA"/>
</dbReference>
<dbReference type="Proteomes" id="UP000007148">
    <property type="component" value="Unassembled WGS sequence"/>
</dbReference>
<dbReference type="OrthoDB" id="4584900at2759"/>
<evidence type="ECO:0000313" key="2">
    <source>
        <dbReference type="Proteomes" id="UP000007148"/>
    </source>
</evidence>
<keyword evidence="2" id="KW-1185">Reference proteome</keyword>
<reference evidence="1 2" key="1">
    <citation type="journal article" date="2011" name="PLoS Pathog.">
        <title>Endophytic Life Strategies Decoded by Genome and Transcriptome Analyses of the Mutualistic Root Symbiont Piriformospora indica.</title>
        <authorList>
            <person name="Zuccaro A."/>
            <person name="Lahrmann U."/>
            <person name="Guldener U."/>
            <person name="Langen G."/>
            <person name="Pfiffi S."/>
            <person name="Biedenkopf D."/>
            <person name="Wong P."/>
            <person name="Samans B."/>
            <person name="Grimm C."/>
            <person name="Basiewicz M."/>
            <person name="Murat C."/>
            <person name="Martin F."/>
            <person name="Kogel K.H."/>
        </authorList>
    </citation>
    <scope>NUCLEOTIDE SEQUENCE [LARGE SCALE GENOMIC DNA]</scope>
    <source>
        <strain evidence="1 2">DSM 11827</strain>
    </source>
</reference>
<dbReference type="AlphaFoldDB" id="G4TKM1"/>
<proteinExistence type="predicted"/>
<evidence type="ECO:0000313" key="1">
    <source>
        <dbReference type="EMBL" id="CCA71864.1"/>
    </source>
</evidence>
<protein>
    <submittedName>
        <fullName evidence="1">Uncharacterized protein</fullName>
    </submittedName>
</protein>
<dbReference type="HOGENOM" id="CLU_1326837_0_0_1"/>